<dbReference type="GeneID" id="116297541"/>
<protein>
    <submittedName>
        <fullName evidence="3">Uncharacterized protein LOC116297541</fullName>
    </submittedName>
</protein>
<dbReference type="OrthoDB" id="5976238at2759"/>
<dbReference type="InParanoid" id="A0A6P8I287"/>
<evidence type="ECO:0000256" key="1">
    <source>
        <dbReference type="SAM" id="SignalP"/>
    </source>
</evidence>
<dbReference type="RefSeq" id="XP_031561646.1">
    <property type="nucleotide sequence ID" value="XM_031705786.1"/>
</dbReference>
<dbReference type="AlphaFoldDB" id="A0A6P8I287"/>
<dbReference type="KEGG" id="aten:116297541"/>
<dbReference type="Proteomes" id="UP000515163">
    <property type="component" value="Unplaced"/>
</dbReference>
<name>A0A6P8I287_ACTTE</name>
<reference evidence="3" key="1">
    <citation type="submission" date="2025-08" db="UniProtKB">
        <authorList>
            <consortium name="RefSeq"/>
        </authorList>
    </citation>
    <scope>IDENTIFICATION</scope>
    <source>
        <tissue evidence="3">Tentacle</tissue>
    </source>
</reference>
<keyword evidence="2" id="KW-1185">Reference proteome</keyword>
<sequence>MYLGTLLLGAATTWMLTSMCSAGICDEGPPGKFCFPDLSGYHDCVVNKTTGKIDDKLYNCPQNTRCKCMGIPCSTNTPCGPYRLPPIFADDFTADINDIKTVVTPAGKQTTYSHFGIWRDSKNQKYRLDATIAPHDPPYEYFILLPNNQSSFDVYEVIPSTTSCKKTTITKFPPKLQEPSYFQYNGTVIVTGIVCDHWIWLSGGRNSGRPIISQSWDTNQKKPIQYLAYSPGSQMSKTSVRIQRYFGLFDAGTPDPEKFVLPRYCEKELEKTPKPSDEFFESRDLVF</sequence>
<evidence type="ECO:0000313" key="2">
    <source>
        <dbReference type="Proteomes" id="UP000515163"/>
    </source>
</evidence>
<organism evidence="2 3">
    <name type="scientific">Actinia tenebrosa</name>
    <name type="common">Australian red waratah sea anemone</name>
    <dbReference type="NCBI Taxonomy" id="6105"/>
    <lineage>
        <taxon>Eukaryota</taxon>
        <taxon>Metazoa</taxon>
        <taxon>Cnidaria</taxon>
        <taxon>Anthozoa</taxon>
        <taxon>Hexacorallia</taxon>
        <taxon>Actiniaria</taxon>
        <taxon>Actiniidae</taxon>
        <taxon>Actinia</taxon>
    </lineage>
</organism>
<keyword evidence="1" id="KW-0732">Signal</keyword>
<gene>
    <name evidence="3" type="primary">LOC116297541</name>
</gene>
<evidence type="ECO:0000313" key="3">
    <source>
        <dbReference type="RefSeq" id="XP_031561646.1"/>
    </source>
</evidence>
<accession>A0A6P8I287</accession>
<proteinExistence type="predicted"/>
<feature type="signal peptide" evidence="1">
    <location>
        <begin position="1"/>
        <end position="22"/>
    </location>
</feature>
<feature type="chain" id="PRO_5027783666" evidence="1">
    <location>
        <begin position="23"/>
        <end position="287"/>
    </location>
</feature>